<dbReference type="SUPFAM" id="SSF54814">
    <property type="entry name" value="Prokaryotic type KH domain (KH-domain type II)"/>
    <property type="match status" value="1"/>
</dbReference>
<protein>
    <recommendedName>
        <fullName evidence="8">GTP-binding protein Era</fullName>
    </recommendedName>
</protein>
<dbReference type="GO" id="GO:0005525">
    <property type="term" value="F:GTP binding"/>
    <property type="evidence" value="ECO:0007669"/>
    <property type="project" value="UniProtKB-KW"/>
</dbReference>
<dbReference type="Gene3D" id="3.40.50.300">
    <property type="entry name" value="P-loop containing nucleotide triphosphate hydrolases"/>
    <property type="match status" value="1"/>
</dbReference>
<dbReference type="NCBIfam" id="TIGR00436">
    <property type="entry name" value="era"/>
    <property type="match status" value="1"/>
</dbReference>
<dbReference type="InterPro" id="IPR030388">
    <property type="entry name" value="G_ERA_dom"/>
</dbReference>
<dbReference type="PANTHER" id="PTHR42698">
    <property type="entry name" value="GTPASE ERA"/>
    <property type="match status" value="1"/>
</dbReference>
<dbReference type="InterPro" id="IPR005662">
    <property type="entry name" value="GTPase_Era-like"/>
</dbReference>
<keyword evidence="3" id="KW-0342">GTP-binding</keyword>
<name>A0A9D4TZI2_CHLVU</name>
<dbReference type="GO" id="GO:0043024">
    <property type="term" value="F:ribosomal small subunit binding"/>
    <property type="evidence" value="ECO:0007669"/>
    <property type="project" value="TreeGrafter"/>
</dbReference>
<dbReference type="Gene3D" id="3.30.300.20">
    <property type="match status" value="1"/>
</dbReference>
<evidence type="ECO:0000259" key="5">
    <source>
        <dbReference type="Pfam" id="PF07650"/>
    </source>
</evidence>
<dbReference type="EMBL" id="SIDB01000001">
    <property type="protein sequence ID" value="KAI3438239.1"/>
    <property type="molecule type" value="Genomic_DNA"/>
</dbReference>
<dbReference type="CDD" id="cd22534">
    <property type="entry name" value="KH-II_Era"/>
    <property type="match status" value="1"/>
</dbReference>
<dbReference type="InterPro" id="IPR004044">
    <property type="entry name" value="KH_dom_type_2"/>
</dbReference>
<keyword evidence="2" id="KW-0694">RNA-binding</keyword>
<proteinExistence type="inferred from homology"/>
<evidence type="ECO:0000256" key="2">
    <source>
        <dbReference type="ARBA" id="ARBA00022884"/>
    </source>
</evidence>
<evidence type="ECO:0000256" key="3">
    <source>
        <dbReference type="ARBA" id="ARBA00023134"/>
    </source>
</evidence>
<feature type="domain" description="G" evidence="4">
    <location>
        <begin position="63"/>
        <end position="168"/>
    </location>
</feature>
<dbReference type="Pfam" id="PF01926">
    <property type="entry name" value="MMR_HSR1"/>
    <property type="match status" value="1"/>
</dbReference>
<dbReference type="HAMAP" id="MF_00367">
    <property type="entry name" value="GTPase_Era"/>
    <property type="match status" value="1"/>
</dbReference>
<reference evidence="6" key="2">
    <citation type="submission" date="2020-11" db="EMBL/GenBank/DDBJ databases">
        <authorList>
            <person name="Cecchin M."/>
            <person name="Marcolungo L."/>
            <person name="Rossato M."/>
            <person name="Girolomoni L."/>
            <person name="Cosentino E."/>
            <person name="Cuine S."/>
            <person name="Li-Beisson Y."/>
            <person name="Delledonne M."/>
            <person name="Ballottari M."/>
        </authorList>
    </citation>
    <scope>NUCLEOTIDE SEQUENCE</scope>
    <source>
        <strain evidence="6">211/11P</strain>
        <tissue evidence="6">Whole cell</tissue>
    </source>
</reference>
<sequence>MLHSASDSDTEADTAEVAAFFDELSRDAAALESGGPELQRELDEMLEGIQGHVPVDQQRLLQAGVLGVPNAGKSTLVNGLVGRKVSAVSPKTNTTEQSRLGAFTVDAAQVVLYDTPGVVGKEHYMNPTHQQRVRSAWTLAADCELLLFLVDAARELQRPDPRVSRLLADSTSAARLDMPAGWQPPPAVLVLNKVDAIPPRNRLHLLPLADRLQELRKFDDVFFVSAKDGRGLPDLRDFLLDRATPGEWTLDAGMATDRGEEEQALEVVREQLFRKLYKELPYTIQLRLKSCLPRQEDDLVIIEMEALVQHESQKKIVVGSGGATIGSVVMAAERELQEMWGHPVYLSLKVRVDKPA</sequence>
<dbReference type="InterPro" id="IPR027417">
    <property type="entry name" value="P-loop_NTPase"/>
</dbReference>
<evidence type="ECO:0000313" key="6">
    <source>
        <dbReference type="EMBL" id="KAI3438239.1"/>
    </source>
</evidence>
<keyword evidence="1" id="KW-0547">Nucleotide-binding</keyword>
<gene>
    <name evidence="6" type="ORF">D9Q98_000676</name>
</gene>
<dbReference type="InterPro" id="IPR009019">
    <property type="entry name" value="KH_sf_prok-type"/>
</dbReference>
<dbReference type="CDD" id="cd04163">
    <property type="entry name" value="Era"/>
    <property type="match status" value="1"/>
</dbReference>
<dbReference type="InterPro" id="IPR006073">
    <property type="entry name" value="GTP-bd"/>
</dbReference>
<organism evidence="6 7">
    <name type="scientific">Chlorella vulgaris</name>
    <name type="common">Green alga</name>
    <dbReference type="NCBI Taxonomy" id="3077"/>
    <lineage>
        <taxon>Eukaryota</taxon>
        <taxon>Viridiplantae</taxon>
        <taxon>Chlorophyta</taxon>
        <taxon>core chlorophytes</taxon>
        <taxon>Trebouxiophyceae</taxon>
        <taxon>Chlorellales</taxon>
        <taxon>Chlorellaceae</taxon>
        <taxon>Chlorella clade</taxon>
        <taxon>Chlorella</taxon>
    </lineage>
</organism>
<dbReference type="InterPro" id="IPR015946">
    <property type="entry name" value="KH_dom-like_a/b"/>
</dbReference>
<dbReference type="GO" id="GO:0019843">
    <property type="term" value="F:rRNA binding"/>
    <property type="evidence" value="ECO:0007669"/>
    <property type="project" value="TreeGrafter"/>
</dbReference>
<dbReference type="AlphaFoldDB" id="A0A9D4TZI2"/>
<dbReference type="Pfam" id="PF07650">
    <property type="entry name" value="KH_2"/>
    <property type="match status" value="1"/>
</dbReference>
<accession>A0A9D4TZI2</accession>
<dbReference type="GO" id="GO:0000028">
    <property type="term" value="P:ribosomal small subunit assembly"/>
    <property type="evidence" value="ECO:0007669"/>
    <property type="project" value="TreeGrafter"/>
</dbReference>
<evidence type="ECO:0000256" key="1">
    <source>
        <dbReference type="ARBA" id="ARBA00022741"/>
    </source>
</evidence>
<keyword evidence="7" id="KW-1185">Reference proteome</keyword>
<dbReference type="PANTHER" id="PTHR42698:SF1">
    <property type="entry name" value="GTPASE ERA, MITOCHONDRIAL"/>
    <property type="match status" value="1"/>
</dbReference>
<dbReference type="Proteomes" id="UP001055712">
    <property type="component" value="Unassembled WGS sequence"/>
</dbReference>
<evidence type="ECO:0008006" key="8">
    <source>
        <dbReference type="Google" id="ProtNLM"/>
    </source>
</evidence>
<dbReference type="OrthoDB" id="8954335at2759"/>
<dbReference type="SUPFAM" id="SSF52540">
    <property type="entry name" value="P-loop containing nucleoside triphosphate hydrolases"/>
    <property type="match status" value="1"/>
</dbReference>
<evidence type="ECO:0000313" key="7">
    <source>
        <dbReference type="Proteomes" id="UP001055712"/>
    </source>
</evidence>
<evidence type="ECO:0000259" key="4">
    <source>
        <dbReference type="Pfam" id="PF01926"/>
    </source>
</evidence>
<comment type="caution">
    <text evidence="6">The sequence shown here is derived from an EMBL/GenBank/DDBJ whole genome shotgun (WGS) entry which is preliminary data.</text>
</comment>
<reference evidence="6" key="1">
    <citation type="journal article" date="2019" name="Plant J.">
        <title>Chlorella vulgaris genome assembly and annotation reveals the molecular basis for metabolic acclimation to high light conditions.</title>
        <authorList>
            <person name="Cecchin M."/>
            <person name="Marcolungo L."/>
            <person name="Rossato M."/>
            <person name="Girolomoni L."/>
            <person name="Cosentino E."/>
            <person name="Cuine S."/>
            <person name="Li-Beisson Y."/>
            <person name="Delledonne M."/>
            <person name="Ballottari M."/>
        </authorList>
    </citation>
    <scope>NUCLEOTIDE SEQUENCE</scope>
    <source>
        <strain evidence="6">211/11P</strain>
    </source>
</reference>
<feature type="domain" description="KH type-2" evidence="5">
    <location>
        <begin position="295"/>
        <end position="355"/>
    </location>
</feature>